<keyword evidence="8 10" id="KW-0472">Membrane</keyword>
<dbReference type="PANTHER" id="PTHR12743:SF0">
    <property type="entry name" value="HOLOCYTOCHROME C-TYPE SYNTHASE"/>
    <property type="match status" value="1"/>
</dbReference>
<protein>
    <recommendedName>
        <fullName evidence="10">Holocytochrome c-type synthase</fullName>
        <ecNumber evidence="10">4.4.1.17</ecNumber>
    </recommendedName>
</protein>
<comment type="catalytic activity">
    <reaction evidence="10">
        <text>holo-[cytochrome c] = apo-[cytochrome c] + heme b</text>
        <dbReference type="Rhea" id="RHEA:22648"/>
        <dbReference type="Rhea" id="RHEA-COMP:10725"/>
        <dbReference type="Rhea" id="RHEA-COMP:10726"/>
        <dbReference type="ChEBI" id="CHEBI:29950"/>
        <dbReference type="ChEBI" id="CHEBI:60344"/>
        <dbReference type="ChEBI" id="CHEBI:83739"/>
        <dbReference type="EC" id="4.4.1.17"/>
    </reaction>
</comment>
<dbReference type="GO" id="GO:0005743">
    <property type="term" value="C:mitochondrial inner membrane"/>
    <property type="evidence" value="ECO:0007669"/>
    <property type="project" value="UniProtKB-SubCell"/>
</dbReference>
<evidence type="ECO:0000256" key="5">
    <source>
        <dbReference type="ARBA" id="ARBA00022792"/>
    </source>
</evidence>
<dbReference type="OrthoDB" id="4243at2759"/>
<keyword evidence="3 10" id="KW-0349">Heme</keyword>
<organism evidence="12 13">
    <name type="scientific">Nitzschia inconspicua</name>
    <dbReference type="NCBI Taxonomy" id="303405"/>
    <lineage>
        <taxon>Eukaryota</taxon>
        <taxon>Sar</taxon>
        <taxon>Stramenopiles</taxon>
        <taxon>Ochrophyta</taxon>
        <taxon>Bacillariophyta</taxon>
        <taxon>Bacillariophyceae</taxon>
        <taxon>Bacillariophycidae</taxon>
        <taxon>Bacillariales</taxon>
        <taxon>Bacillariaceae</taxon>
        <taxon>Nitzschia</taxon>
    </lineage>
</organism>
<keyword evidence="13" id="KW-1185">Reference proteome</keyword>
<dbReference type="GO" id="GO:0046872">
    <property type="term" value="F:metal ion binding"/>
    <property type="evidence" value="ECO:0007669"/>
    <property type="project" value="UniProtKB-KW"/>
</dbReference>
<evidence type="ECO:0000313" key="12">
    <source>
        <dbReference type="EMBL" id="KAG7361072.1"/>
    </source>
</evidence>
<sequence length="272" mass="31219">MNSSQQDHESASSSAGKCPVDHKSPSSLWKVLGVGSGNDYSKTSQNSAASDRLPASLEEAAKHAQSPHPEQRLPLSTYRSESSIPRGQQEKNKPHHQLGSESSKWVYPSEQQVFNAMKRKGWEGIEEEAIPSFLQVHNSVNERSWRELCKWENTNNSSEQQKNIQLVRFEGRPKDLSPKAWIWSNVLYQDRPFDRHDWYIDNGVDHEKRYVLDFYMTENKAMGMPRVEVDVRPALDTPQAFVQRGKRILQEVFPGISRELQKWSNHSTSQDS</sequence>
<dbReference type="InterPro" id="IPR000511">
    <property type="entry name" value="Holocyt_c/c1_synthase"/>
</dbReference>
<comment type="subcellular location">
    <subcellularLocation>
        <location evidence="1 10">Mitochondrion inner membrane</location>
    </subcellularLocation>
</comment>
<dbReference type="EC" id="4.4.1.17" evidence="10"/>
<reference evidence="12" key="2">
    <citation type="submission" date="2021-04" db="EMBL/GenBank/DDBJ databases">
        <authorList>
            <person name="Podell S."/>
        </authorList>
    </citation>
    <scope>NUCLEOTIDE SEQUENCE</scope>
    <source>
        <strain evidence="12">Hildebrandi</strain>
    </source>
</reference>
<evidence type="ECO:0000256" key="4">
    <source>
        <dbReference type="ARBA" id="ARBA00022723"/>
    </source>
</evidence>
<evidence type="ECO:0000313" key="13">
    <source>
        <dbReference type="Proteomes" id="UP000693970"/>
    </source>
</evidence>
<name>A0A9K3LFC9_9STRA</name>
<evidence type="ECO:0000256" key="3">
    <source>
        <dbReference type="ARBA" id="ARBA00022617"/>
    </source>
</evidence>
<dbReference type="GO" id="GO:0004408">
    <property type="term" value="F:holocytochrome-c synthase activity"/>
    <property type="evidence" value="ECO:0007669"/>
    <property type="project" value="UniProtKB-EC"/>
</dbReference>
<evidence type="ECO:0000256" key="2">
    <source>
        <dbReference type="ARBA" id="ARBA00007255"/>
    </source>
</evidence>
<dbReference type="EMBL" id="JAGRRH010000013">
    <property type="protein sequence ID" value="KAG7361072.1"/>
    <property type="molecule type" value="Genomic_DNA"/>
</dbReference>
<evidence type="ECO:0000256" key="8">
    <source>
        <dbReference type="ARBA" id="ARBA00023136"/>
    </source>
</evidence>
<dbReference type="AlphaFoldDB" id="A0A9K3LFC9"/>
<evidence type="ECO:0000256" key="10">
    <source>
        <dbReference type="RuleBase" id="RU363130"/>
    </source>
</evidence>
<keyword evidence="4 10" id="KW-0479">Metal-binding</keyword>
<evidence type="ECO:0000256" key="9">
    <source>
        <dbReference type="ARBA" id="ARBA00023239"/>
    </source>
</evidence>
<comment type="similarity">
    <text evidence="2 10">Belongs to the cytochrome c-type heme lyase family.</text>
</comment>
<dbReference type="PROSITE" id="PS00822">
    <property type="entry name" value="CYTO_HEME_LYASE_2"/>
    <property type="match status" value="1"/>
</dbReference>
<evidence type="ECO:0000256" key="6">
    <source>
        <dbReference type="ARBA" id="ARBA00023004"/>
    </source>
</evidence>
<keyword evidence="5 10" id="KW-0999">Mitochondrion inner membrane</keyword>
<comment type="caution">
    <text evidence="12">The sequence shown here is derived from an EMBL/GenBank/DDBJ whole genome shotgun (WGS) entry which is preliminary data.</text>
</comment>
<feature type="compositionally biased region" description="Basic and acidic residues" evidence="11">
    <location>
        <begin position="1"/>
        <end position="10"/>
    </location>
</feature>
<evidence type="ECO:0000256" key="7">
    <source>
        <dbReference type="ARBA" id="ARBA00023128"/>
    </source>
</evidence>
<accession>A0A9K3LFC9</accession>
<dbReference type="Proteomes" id="UP000693970">
    <property type="component" value="Unassembled WGS sequence"/>
</dbReference>
<keyword evidence="9 10" id="KW-0456">Lyase</keyword>
<dbReference type="Pfam" id="PF01265">
    <property type="entry name" value="Cyto_heme_lyase"/>
    <property type="match status" value="1"/>
</dbReference>
<feature type="compositionally biased region" description="Polar residues" evidence="11">
    <location>
        <begin position="38"/>
        <end position="49"/>
    </location>
</feature>
<proteinExistence type="inferred from homology"/>
<dbReference type="PROSITE" id="PS00821">
    <property type="entry name" value="CYTO_HEME_LYASE_1"/>
    <property type="match status" value="1"/>
</dbReference>
<reference evidence="12" key="1">
    <citation type="journal article" date="2021" name="Sci. Rep.">
        <title>Diploid genomic architecture of Nitzschia inconspicua, an elite biomass production diatom.</title>
        <authorList>
            <person name="Oliver A."/>
            <person name="Podell S."/>
            <person name="Pinowska A."/>
            <person name="Traller J.C."/>
            <person name="Smith S.R."/>
            <person name="McClure R."/>
            <person name="Beliaev A."/>
            <person name="Bohutskyi P."/>
            <person name="Hill E.A."/>
            <person name="Rabines A."/>
            <person name="Zheng H."/>
            <person name="Allen L.Z."/>
            <person name="Kuo A."/>
            <person name="Grigoriev I.V."/>
            <person name="Allen A.E."/>
            <person name="Hazlebeck D."/>
            <person name="Allen E.E."/>
        </authorList>
    </citation>
    <scope>NUCLEOTIDE SEQUENCE</scope>
    <source>
        <strain evidence="12">Hildebrandi</strain>
    </source>
</reference>
<dbReference type="PANTHER" id="PTHR12743">
    <property type="entry name" value="CYTOCHROME C1 HEME LYASE"/>
    <property type="match status" value="1"/>
</dbReference>
<keyword evidence="6 10" id="KW-0408">Iron</keyword>
<comment type="function">
    <text evidence="10">Lyase that catalyzes the covalent linking of the heme group to the cytochrome C apoprotein to produce the mature functional cytochrome.</text>
</comment>
<evidence type="ECO:0000256" key="1">
    <source>
        <dbReference type="ARBA" id="ARBA00004273"/>
    </source>
</evidence>
<feature type="region of interest" description="Disordered" evidence="11">
    <location>
        <begin position="1"/>
        <end position="104"/>
    </location>
</feature>
<gene>
    <name evidence="12" type="ORF">IV203_036172</name>
</gene>
<keyword evidence="7 10" id="KW-0496">Mitochondrion</keyword>
<feature type="compositionally biased region" description="Polar residues" evidence="11">
    <location>
        <begin position="77"/>
        <end position="86"/>
    </location>
</feature>
<evidence type="ECO:0000256" key="11">
    <source>
        <dbReference type="SAM" id="MobiDB-lite"/>
    </source>
</evidence>